<dbReference type="SMART" id="SM00042">
    <property type="entry name" value="CUB"/>
    <property type="match status" value="1"/>
</dbReference>
<dbReference type="SUPFAM" id="SSF49854">
    <property type="entry name" value="Spermadhesin, CUB domain"/>
    <property type="match status" value="1"/>
</dbReference>
<dbReference type="InterPro" id="IPR000859">
    <property type="entry name" value="CUB_dom"/>
</dbReference>
<dbReference type="InterPro" id="IPR001254">
    <property type="entry name" value="Trypsin_dom"/>
</dbReference>
<accession>A0A1B0CKU8</accession>
<dbReference type="InterPro" id="IPR035914">
    <property type="entry name" value="Sperma_CUB_dom_sf"/>
</dbReference>
<dbReference type="EMBL" id="AJWK01016652">
    <property type="status" value="NOT_ANNOTATED_CDS"/>
    <property type="molecule type" value="Genomic_DNA"/>
</dbReference>
<dbReference type="Pfam" id="PF00431">
    <property type="entry name" value="CUB"/>
    <property type="match status" value="1"/>
</dbReference>
<comment type="caution">
    <text evidence="3">Lacks conserved residue(s) required for the propagation of feature annotation.</text>
</comment>
<keyword evidence="1" id="KW-1015">Disulfide bond</keyword>
<dbReference type="CDD" id="cd00041">
    <property type="entry name" value="CUB"/>
    <property type="match status" value="1"/>
</dbReference>
<dbReference type="InterPro" id="IPR009003">
    <property type="entry name" value="Peptidase_S1_PA"/>
</dbReference>
<dbReference type="EMBL" id="AJWK01016651">
    <property type="status" value="NOT_ANNOTATED_CDS"/>
    <property type="molecule type" value="Genomic_DNA"/>
</dbReference>
<dbReference type="Gene3D" id="2.40.10.10">
    <property type="entry name" value="Trypsin-like serine proteases"/>
    <property type="match status" value="1"/>
</dbReference>
<feature type="domain" description="CUB" evidence="5">
    <location>
        <begin position="20"/>
        <end position="134"/>
    </location>
</feature>
<keyword evidence="4" id="KW-0732">Signal</keyword>
<dbReference type="AlphaFoldDB" id="A0A1B0CKU8"/>
<reference evidence="6" key="1">
    <citation type="submission" date="2020-05" db="UniProtKB">
        <authorList>
            <consortium name="EnsemblMetazoa"/>
        </authorList>
    </citation>
    <scope>IDENTIFICATION</scope>
    <source>
        <strain evidence="6">Jacobina</strain>
    </source>
</reference>
<organism evidence="6 7">
    <name type="scientific">Lutzomyia longipalpis</name>
    <name type="common">Sand fly</name>
    <dbReference type="NCBI Taxonomy" id="7200"/>
    <lineage>
        <taxon>Eukaryota</taxon>
        <taxon>Metazoa</taxon>
        <taxon>Ecdysozoa</taxon>
        <taxon>Arthropoda</taxon>
        <taxon>Hexapoda</taxon>
        <taxon>Insecta</taxon>
        <taxon>Pterygota</taxon>
        <taxon>Neoptera</taxon>
        <taxon>Endopterygota</taxon>
        <taxon>Diptera</taxon>
        <taxon>Nematocera</taxon>
        <taxon>Psychodoidea</taxon>
        <taxon>Psychodidae</taxon>
        <taxon>Lutzomyia</taxon>
        <taxon>Lutzomyia</taxon>
    </lineage>
</organism>
<protein>
    <recommendedName>
        <fullName evidence="5">CUB domain-containing protein</fullName>
    </recommendedName>
</protein>
<dbReference type="PANTHER" id="PTHR24252:SF7">
    <property type="entry name" value="HYALIN"/>
    <property type="match status" value="1"/>
</dbReference>
<evidence type="ECO:0000256" key="4">
    <source>
        <dbReference type="SAM" id="SignalP"/>
    </source>
</evidence>
<dbReference type="SUPFAM" id="SSF50494">
    <property type="entry name" value="Trypsin-like serine proteases"/>
    <property type="match status" value="1"/>
</dbReference>
<comment type="similarity">
    <text evidence="2">Belongs to the peptidase S1 family. CLIP subfamily.</text>
</comment>
<dbReference type="PANTHER" id="PTHR24252">
    <property type="entry name" value="ACROSIN-RELATED"/>
    <property type="match status" value="1"/>
</dbReference>
<feature type="chain" id="PRO_5008405880" description="CUB domain-containing protein" evidence="4">
    <location>
        <begin position="18"/>
        <end position="238"/>
    </location>
</feature>
<keyword evidence="7" id="KW-1185">Reference proteome</keyword>
<evidence type="ECO:0000256" key="2">
    <source>
        <dbReference type="ARBA" id="ARBA00024195"/>
    </source>
</evidence>
<dbReference type="EnsemblMetazoa" id="LLOJ005235-RA">
    <property type="protein sequence ID" value="LLOJ005235-PA"/>
    <property type="gene ID" value="LLOJ005235"/>
</dbReference>
<name>A0A1B0CKU8_LUTLO</name>
<sequence>MWIIALLCGFYAPSVLGQGCNYAQQVNTTPVAIFSPNYPGNYPANSQCTWTATAFSDYQIKLTCTVVQIPTGTSGCPRDYIIVSRTGRTDFADGTRYCGTQAFTVTSTSNQMRVGLFAQPTSPGGRFYCTIQAVFNSCNCGRRKSTRIVGGQNAAVNEFPMVAALVDLTTRDLFCGATLISNRKAITAQHCLLNQSPGNVALLVGDYDITTGSDYPILCPVLHSNLHMLHQLQCNPQQ</sequence>
<dbReference type="Pfam" id="PF00089">
    <property type="entry name" value="Trypsin"/>
    <property type="match status" value="1"/>
</dbReference>
<dbReference type="Gene3D" id="2.60.120.290">
    <property type="entry name" value="Spermadhesin, CUB domain"/>
    <property type="match status" value="1"/>
</dbReference>
<dbReference type="VEuPathDB" id="VectorBase:LLONM1_007777"/>
<evidence type="ECO:0000256" key="1">
    <source>
        <dbReference type="ARBA" id="ARBA00023157"/>
    </source>
</evidence>
<dbReference type="VEuPathDB" id="VectorBase:LLOJ005235"/>
<feature type="signal peptide" evidence="4">
    <location>
        <begin position="1"/>
        <end position="17"/>
    </location>
</feature>
<evidence type="ECO:0000256" key="3">
    <source>
        <dbReference type="PROSITE-ProRule" id="PRU00059"/>
    </source>
</evidence>
<dbReference type="InterPro" id="IPR043504">
    <property type="entry name" value="Peptidase_S1_PA_chymotrypsin"/>
</dbReference>
<dbReference type="GO" id="GO:0006508">
    <property type="term" value="P:proteolysis"/>
    <property type="evidence" value="ECO:0007669"/>
    <property type="project" value="InterPro"/>
</dbReference>
<dbReference type="PROSITE" id="PS01180">
    <property type="entry name" value="CUB"/>
    <property type="match status" value="1"/>
</dbReference>
<dbReference type="GO" id="GO:0004252">
    <property type="term" value="F:serine-type endopeptidase activity"/>
    <property type="evidence" value="ECO:0007669"/>
    <property type="project" value="InterPro"/>
</dbReference>
<evidence type="ECO:0000313" key="6">
    <source>
        <dbReference type="EnsemblMetazoa" id="LLOJ005235-PA"/>
    </source>
</evidence>
<proteinExistence type="inferred from homology"/>
<dbReference type="Proteomes" id="UP000092461">
    <property type="component" value="Unassembled WGS sequence"/>
</dbReference>
<evidence type="ECO:0000259" key="5">
    <source>
        <dbReference type="PROSITE" id="PS01180"/>
    </source>
</evidence>
<evidence type="ECO:0000313" key="7">
    <source>
        <dbReference type="Proteomes" id="UP000092461"/>
    </source>
</evidence>